<dbReference type="Pfam" id="PF01053">
    <property type="entry name" value="Cys_Met_Meta_PP"/>
    <property type="match status" value="1"/>
</dbReference>
<evidence type="ECO:0000256" key="2">
    <source>
        <dbReference type="ARBA" id="ARBA00022898"/>
    </source>
</evidence>
<dbReference type="InterPro" id="IPR000277">
    <property type="entry name" value="Cys/Met-Metab_PyrdxlP-dep_enz"/>
</dbReference>
<evidence type="ECO:0000313" key="7">
    <source>
        <dbReference type="Proteomes" id="UP001307849"/>
    </source>
</evidence>
<dbReference type="EMBL" id="JAVHJM010000005">
    <property type="protein sequence ID" value="KAK6514161.1"/>
    <property type="molecule type" value="Genomic_DNA"/>
</dbReference>
<dbReference type="Gene3D" id="3.90.1150.10">
    <property type="entry name" value="Aspartate Aminotransferase, domain 1"/>
    <property type="match status" value="1"/>
</dbReference>
<dbReference type="GO" id="GO:0030170">
    <property type="term" value="F:pyridoxal phosphate binding"/>
    <property type="evidence" value="ECO:0007669"/>
    <property type="project" value="InterPro"/>
</dbReference>
<evidence type="ECO:0000256" key="1">
    <source>
        <dbReference type="ARBA" id="ARBA00001933"/>
    </source>
</evidence>
<reference evidence="6 7" key="1">
    <citation type="submission" date="2019-10" db="EMBL/GenBank/DDBJ databases">
        <authorList>
            <person name="Palmer J.M."/>
        </authorList>
    </citation>
    <scope>NUCLEOTIDE SEQUENCE [LARGE SCALE GENOMIC DNA]</scope>
    <source>
        <strain evidence="6 7">TWF506</strain>
    </source>
</reference>
<dbReference type="InterPro" id="IPR015421">
    <property type="entry name" value="PyrdxlP-dep_Trfase_major"/>
</dbReference>
<dbReference type="InterPro" id="IPR015424">
    <property type="entry name" value="PyrdxlP-dep_Trfase"/>
</dbReference>
<evidence type="ECO:0000256" key="5">
    <source>
        <dbReference type="SAM" id="MobiDB-lite"/>
    </source>
</evidence>
<evidence type="ECO:0008006" key="8">
    <source>
        <dbReference type="Google" id="ProtNLM"/>
    </source>
</evidence>
<proteinExistence type="inferred from homology"/>
<name>A0AAN8RXI3_9PEZI</name>
<evidence type="ECO:0000256" key="4">
    <source>
        <dbReference type="ARBA" id="ARBA00061376"/>
    </source>
</evidence>
<dbReference type="InterPro" id="IPR051750">
    <property type="entry name" value="Trans-sulfuration_enzymes"/>
</dbReference>
<feature type="region of interest" description="Disordered" evidence="5">
    <location>
        <begin position="189"/>
        <end position="228"/>
    </location>
</feature>
<gene>
    <name evidence="6" type="ORF">TWF506_008575</name>
</gene>
<dbReference type="SUPFAM" id="SSF53383">
    <property type="entry name" value="PLP-dependent transferases"/>
    <property type="match status" value="1"/>
</dbReference>
<dbReference type="PANTHER" id="PTHR42699:SF1">
    <property type="entry name" value="CYSTATHIONINE GAMMA-SYNTHASE-RELATED"/>
    <property type="match status" value="1"/>
</dbReference>
<dbReference type="PANTHER" id="PTHR42699">
    <property type="match status" value="1"/>
</dbReference>
<dbReference type="FunFam" id="3.90.1150.10:FF:000063">
    <property type="entry name" value="Probable cystathionine gamma-synthase"/>
    <property type="match status" value="1"/>
</dbReference>
<sequence length="615" mass="68878">MVFDGKYPEMDSILDAELGEAIPSNTDHAISVSLPTWRSNVGYEENENWVVSKMRSGYPRFFIHPEIVALEKSIFETYGKPKERCMLFPSAAVTAACKSFVASRSQQSKDDVQTPDQEIRIICLTSSQVKSAPHPQADVWAIFLPELLYPIAREFWQHTGEGISSRRAVFIHKALREGNLSLVEQSIYSPSDSNSLHRGPSRYSKHSGGNAVSGSSSQKQRSSSGSEGISTKDFVEMRYGRNLEADAVQQAKLAMKQRISGSMFADSDSVGRTSTQARVQKISPEDVFLFPTGMSAIYNTHRLLRTLFGSSTMVEFGFPYLDTLKILEKFGDGCLFLGNGNDADLDELERVINNGKHISALFCEFPSNPLLRSPNLKRLRVLATRHQFVIVVDETIGNFVNVDVLPYADILVSSLTKVFSGDSNVMGGSCVINPKMPFYQDISLLAAKMFADNYWGEDAIFMERNSRDFASRVLRINQNADALAELLLKWPTIIKRVYYPKHDESRVYYDDCKCREGGYGGLLSITFHLPELAIRFYDTIKTAKGPSLGTNFTLTSPYALLAHYKELNWIAQYGVESHLIRISVGLEEKTTLLDIFEQALSDVASFKDSTEYNLQ</sequence>
<dbReference type="Gene3D" id="3.40.640.10">
    <property type="entry name" value="Type I PLP-dependent aspartate aminotransferase-like (Major domain)"/>
    <property type="match status" value="1"/>
</dbReference>
<comment type="similarity">
    <text evidence="4">Belongs to the trans-sulfuration enzymes family. MET7 subfamily.</text>
</comment>
<keyword evidence="2" id="KW-0663">Pyridoxal phosphate</keyword>
<dbReference type="GO" id="GO:0003962">
    <property type="term" value="F:cystathionine gamma-synthase activity"/>
    <property type="evidence" value="ECO:0007669"/>
    <property type="project" value="TreeGrafter"/>
</dbReference>
<accession>A0AAN8RXI3</accession>
<comment type="caution">
    <text evidence="6">The sequence shown here is derived from an EMBL/GenBank/DDBJ whole genome shotgun (WGS) entry which is preliminary data.</text>
</comment>
<dbReference type="GO" id="GO:0019346">
    <property type="term" value="P:transsulfuration"/>
    <property type="evidence" value="ECO:0007669"/>
    <property type="project" value="InterPro"/>
</dbReference>
<dbReference type="InterPro" id="IPR015422">
    <property type="entry name" value="PyrdxlP-dep_Trfase_small"/>
</dbReference>
<evidence type="ECO:0000256" key="3">
    <source>
        <dbReference type="ARBA" id="ARBA00034478"/>
    </source>
</evidence>
<dbReference type="AlphaFoldDB" id="A0AAN8RXI3"/>
<comment type="pathway">
    <text evidence="3">Amino-acid biosynthesis; L-methionine biosynthesis via de novo pathway.</text>
</comment>
<feature type="compositionally biased region" description="Low complexity" evidence="5">
    <location>
        <begin position="213"/>
        <end position="226"/>
    </location>
</feature>
<keyword evidence="7" id="KW-1185">Reference proteome</keyword>
<comment type="cofactor">
    <cofactor evidence="1">
        <name>pyridoxal 5'-phosphate</name>
        <dbReference type="ChEBI" id="CHEBI:597326"/>
    </cofactor>
</comment>
<evidence type="ECO:0000313" key="6">
    <source>
        <dbReference type="EMBL" id="KAK6514161.1"/>
    </source>
</evidence>
<dbReference type="Proteomes" id="UP001307849">
    <property type="component" value="Unassembled WGS sequence"/>
</dbReference>
<organism evidence="6 7">
    <name type="scientific">Arthrobotrys conoides</name>
    <dbReference type="NCBI Taxonomy" id="74498"/>
    <lineage>
        <taxon>Eukaryota</taxon>
        <taxon>Fungi</taxon>
        <taxon>Dikarya</taxon>
        <taxon>Ascomycota</taxon>
        <taxon>Pezizomycotina</taxon>
        <taxon>Orbiliomycetes</taxon>
        <taxon>Orbiliales</taxon>
        <taxon>Orbiliaceae</taxon>
        <taxon>Arthrobotrys</taxon>
    </lineage>
</organism>
<protein>
    <recommendedName>
        <fullName evidence="8">Cystathionine gamma-synthase</fullName>
    </recommendedName>
</protein>